<gene>
    <name evidence="11" type="ORF">KM312_03520</name>
</gene>
<dbReference type="EMBL" id="JAHHQF010000043">
    <property type="protein sequence ID" value="MBT9281717.1"/>
    <property type="molecule type" value="Genomic_DNA"/>
</dbReference>
<comment type="similarity">
    <text evidence="2">Belongs to the binding-protein-dependent transport system permease family. CysTW subfamily.</text>
</comment>
<dbReference type="GO" id="GO:0005886">
    <property type="term" value="C:plasma membrane"/>
    <property type="evidence" value="ECO:0007669"/>
    <property type="project" value="UniProtKB-SubCell"/>
</dbReference>
<keyword evidence="3 8" id="KW-0813">Transport</keyword>
<sequence length="313" mass="33814">MAGGRGADREAVKGERPEGGEAPHAGGRHRRGIGGWSWLFLPAGLFLLFFFAVPMLYIFYLSFIQADDAGHALGYGLGNYLRFFSEAYYTGALWMTIKISVATTLVALALGYPVAMFLAAASPRVRGVLTLLVVSPLLVSIVVRNFGLYLLLIPNGVINRLLEGLHLTAGPVKFLYAESGVVIGLANAYLPFMILSIATSLYNIDPSLKRASAILGAGPVRTFWSITLPLSLPGVVAGVVLVFSMSMSSYVTPALLGGANVPMLPVVAYDEILNLLRWTYGSAISYILLGTTLLLVTLFSRAMERGRFREVFR</sequence>
<dbReference type="CDD" id="cd06261">
    <property type="entry name" value="TM_PBP2"/>
    <property type="match status" value="1"/>
</dbReference>
<evidence type="ECO:0000256" key="2">
    <source>
        <dbReference type="ARBA" id="ARBA00007069"/>
    </source>
</evidence>
<evidence type="ECO:0000313" key="11">
    <source>
        <dbReference type="EMBL" id="MBT9281717.1"/>
    </source>
</evidence>
<feature type="transmembrane region" description="Helical" evidence="8">
    <location>
        <begin position="101"/>
        <end position="122"/>
    </location>
</feature>
<evidence type="ECO:0000259" key="10">
    <source>
        <dbReference type="PROSITE" id="PS50928"/>
    </source>
</evidence>
<dbReference type="SUPFAM" id="SSF161098">
    <property type="entry name" value="MetI-like"/>
    <property type="match status" value="1"/>
</dbReference>
<feature type="transmembrane region" description="Helical" evidence="8">
    <location>
        <begin position="174"/>
        <end position="202"/>
    </location>
</feature>
<evidence type="ECO:0000256" key="5">
    <source>
        <dbReference type="ARBA" id="ARBA00022692"/>
    </source>
</evidence>
<keyword evidence="5 8" id="KW-0812">Transmembrane</keyword>
<feature type="compositionally biased region" description="Basic and acidic residues" evidence="9">
    <location>
        <begin position="1"/>
        <end position="21"/>
    </location>
</feature>
<dbReference type="AlphaFoldDB" id="A0A947CV97"/>
<comment type="caution">
    <text evidence="11">The sequence shown here is derived from an EMBL/GenBank/DDBJ whole genome shotgun (WGS) entry which is preliminary data.</text>
</comment>
<reference evidence="11" key="1">
    <citation type="journal article" date="2021" name="Microbiology">
        <title>Metagenomic Analysis of the Microbial Community in the Underground Coal Fire Area (Kemerovo Region, Russia) Revealed Predominance of Thermophilic Members of the Phyla Deinococcus-thermus, Aquificae, and Firmicutes.</title>
        <authorList>
            <person name="Kadnikov V."/>
            <person name="Mardanov A.V."/>
            <person name="Beletsky A.V."/>
            <person name="Karnachuk O.V."/>
            <person name="Ravin N.V."/>
        </authorList>
    </citation>
    <scope>NUCLEOTIDE SEQUENCE</scope>
    <source>
        <strain evidence="11">RBS10-49</strain>
    </source>
</reference>
<comment type="subcellular location">
    <subcellularLocation>
        <location evidence="1 8">Cell membrane</location>
        <topology evidence="1 8">Multi-pass membrane protein</topology>
    </subcellularLocation>
</comment>
<dbReference type="PANTHER" id="PTHR42929:SF5">
    <property type="entry name" value="ABC TRANSPORTER PERMEASE PROTEIN"/>
    <property type="match status" value="1"/>
</dbReference>
<dbReference type="Gene3D" id="1.10.3720.10">
    <property type="entry name" value="MetI-like"/>
    <property type="match status" value="1"/>
</dbReference>
<evidence type="ECO:0000256" key="3">
    <source>
        <dbReference type="ARBA" id="ARBA00022448"/>
    </source>
</evidence>
<dbReference type="PROSITE" id="PS50928">
    <property type="entry name" value="ABC_TM1"/>
    <property type="match status" value="1"/>
</dbReference>
<dbReference type="Pfam" id="PF00528">
    <property type="entry name" value="BPD_transp_1"/>
    <property type="match status" value="1"/>
</dbReference>
<dbReference type="InterPro" id="IPR000515">
    <property type="entry name" value="MetI-like"/>
</dbReference>
<dbReference type="InterPro" id="IPR035906">
    <property type="entry name" value="MetI-like_sf"/>
</dbReference>
<accession>A0A947CV97</accession>
<protein>
    <submittedName>
        <fullName evidence="11">ABC transporter permease</fullName>
    </submittedName>
</protein>
<feature type="transmembrane region" description="Helical" evidence="8">
    <location>
        <begin position="38"/>
        <end position="60"/>
    </location>
</feature>
<evidence type="ECO:0000256" key="9">
    <source>
        <dbReference type="SAM" id="MobiDB-lite"/>
    </source>
</evidence>
<evidence type="ECO:0000256" key="7">
    <source>
        <dbReference type="ARBA" id="ARBA00023136"/>
    </source>
</evidence>
<feature type="transmembrane region" description="Helical" evidence="8">
    <location>
        <begin position="222"/>
        <end position="243"/>
    </location>
</feature>
<keyword evidence="4" id="KW-1003">Cell membrane</keyword>
<name>A0A947CV97_HYDSH</name>
<evidence type="ECO:0000256" key="4">
    <source>
        <dbReference type="ARBA" id="ARBA00022475"/>
    </source>
</evidence>
<feature type="transmembrane region" description="Helical" evidence="8">
    <location>
        <begin position="280"/>
        <end position="299"/>
    </location>
</feature>
<evidence type="ECO:0000256" key="8">
    <source>
        <dbReference type="RuleBase" id="RU363032"/>
    </source>
</evidence>
<feature type="domain" description="ABC transmembrane type-1" evidence="10">
    <location>
        <begin position="93"/>
        <end position="299"/>
    </location>
</feature>
<keyword evidence="6 8" id="KW-1133">Transmembrane helix</keyword>
<evidence type="ECO:0000313" key="12">
    <source>
        <dbReference type="Proteomes" id="UP000748108"/>
    </source>
</evidence>
<dbReference type="GO" id="GO:0055085">
    <property type="term" value="P:transmembrane transport"/>
    <property type="evidence" value="ECO:0007669"/>
    <property type="project" value="InterPro"/>
</dbReference>
<feature type="region of interest" description="Disordered" evidence="9">
    <location>
        <begin position="1"/>
        <end position="27"/>
    </location>
</feature>
<organism evidence="11 12">
    <name type="scientific">Hydrogenibacillus schlegelii</name>
    <name type="common">Bacillus schlegelii</name>
    <dbReference type="NCBI Taxonomy" id="1484"/>
    <lineage>
        <taxon>Bacteria</taxon>
        <taxon>Bacillati</taxon>
        <taxon>Bacillota</taxon>
        <taxon>Bacilli</taxon>
        <taxon>Bacillales</taxon>
        <taxon>Bacillales Family X. Incertae Sedis</taxon>
        <taxon>Hydrogenibacillus</taxon>
    </lineage>
</organism>
<dbReference type="PANTHER" id="PTHR42929">
    <property type="entry name" value="INNER MEMBRANE ABC TRANSPORTER PERMEASE PROTEIN YDCU-RELATED-RELATED"/>
    <property type="match status" value="1"/>
</dbReference>
<evidence type="ECO:0000256" key="1">
    <source>
        <dbReference type="ARBA" id="ARBA00004651"/>
    </source>
</evidence>
<proteinExistence type="inferred from homology"/>
<dbReference type="Proteomes" id="UP000748108">
    <property type="component" value="Unassembled WGS sequence"/>
</dbReference>
<evidence type="ECO:0000256" key="6">
    <source>
        <dbReference type="ARBA" id="ARBA00022989"/>
    </source>
</evidence>
<keyword evidence="7 8" id="KW-0472">Membrane</keyword>
<feature type="transmembrane region" description="Helical" evidence="8">
    <location>
        <begin position="128"/>
        <end position="153"/>
    </location>
</feature>